<feature type="domain" description="DOT1" evidence="6">
    <location>
        <begin position="168"/>
        <end position="322"/>
    </location>
</feature>
<evidence type="ECO:0000259" key="6">
    <source>
        <dbReference type="Pfam" id="PF08123"/>
    </source>
</evidence>
<evidence type="ECO:0000256" key="1">
    <source>
        <dbReference type="ARBA" id="ARBA00012190"/>
    </source>
</evidence>
<evidence type="ECO:0000313" key="7">
    <source>
        <dbReference type="EMBL" id="EFJ37956.1"/>
    </source>
</evidence>
<dbReference type="GO" id="GO:0051726">
    <property type="term" value="P:regulation of cell cycle"/>
    <property type="evidence" value="ECO:0007669"/>
    <property type="project" value="InterPro"/>
</dbReference>
<evidence type="ECO:0000256" key="4">
    <source>
        <dbReference type="ARBA" id="ARBA00029821"/>
    </source>
</evidence>
<dbReference type="GO" id="GO:0140956">
    <property type="term" value="F:histone H3K79 trimethyltransferase activity"/>
    <property type="evidence" value="ECO:0007669"/>
    <property type="project" value="UniProtKB-EC"/>
</dbReference>
<dbReference type="Pfam" id="PF08123">
    <property type="entry name" value="DOT1"/>
    <property type="match status" value="1"/>
</dbReference>
<evidence type="ECO:0000256" key="3">
    <source>
        <dbReference type="ARBA" id="ARBA00022853"/>
    </source>
</evidence>
<comment type="catalytic activity">
    <reaction evidence="5">
        <text>L-lysyl(79)-[histone H3] + 3 S-adenosyl-L-methionine = N(6),N(6),N(6)-trimethyl-L-lysyl(79)-[histone H3] + 3 S-adenosyl-L-homocysteine + 3 H(+)</text>
        <dbReference type="Rhea" id="RHEA:60328"/>
        <dbReference type="Rhea" id="RHEA-COMP:15549"/>
        <dbReference type="Rhea" id="RHEA-COMP:15552"/>
        <dbReference type="ChEBI" id="CHEBI:15378"/>
        <dbReference type="ChEBI" id="CHEBI:29969"/>
        <dbReference type="ChEBI" id="CHEBI:57856"/>
        <dbReference type="ChEBI" id="CHEBI:59789"/>
        <dbReference type="ChEBI" id="CHEBI:61961"/>
        <dbReference type="EC" id="2.1.1.360"/>
    </reaction>
</comment>
<dbReference type="EC" id="2.1.1.360" evidence="1"/>
<dbReference type="PANTHER" id="PTHR21451">
    <property type="entry name" value="HISTONE H3 METHYLTRANSFERASE"/>
    <property type="match status" value="1"/>
</dbReference>
<dbReference type="Gene3D" id="3.40.50.150">
    <property type="entry name" value="Vaccinia Virus protein VP39"/>
    <property type="match status" value="1"/>
</dbReference>
<proteinExistence type="predicted"/>
<dbReference type="InterPro" id="IPR029063">
    <property type="entry name" value="SAM-dependent_MTases_sf"/>
</dbReference>
<sequence>MCCSFKEDAPQGLHRCTLHAWYFVVKGTEKVVVMGMESDQENRWSGRTLAPSMQFDTLERYQLLILGNLVARAMGEGEIRACCRRLSIHSRLCWAANVQTCVADDPAKAASSSRISCGSSVAKEQLSRKDAFELIESLYRDHPAPVWRVESRKAMEIQQHSLKTSKCLIYGEVSFIAFARMLELCVPLAMGDSSGKGFAFYDLGCGAGRPVFLAPMLRPDCVKSCGIEIIPSMHEMNQELLLLYKLEVLPYLHPSRRDQDISFVRGDFLQEDWSDADIVFANATCFDDPLFEQLEQRATQTLRNGSIVISVTKRFSGGSWELVQRQEMKMSWAPAIVHVQRKKQQNPHSDKQTTDNHISAKVIQVLQIETTKDHVSQTLITFTDHEAFEQQQ</sequence>
<accession>D8QML4</accession>
<dbReference type="PANTHER" id="PTHR21451:SF19">
    <property type="entry name" value="ACTIVATED IN BLOCKED UNFOLDED PROTEIN RESPONSE"/>
    <property type="match status" value="1"/>
</dbReference>
<protein>
    <recommendedName>
        <fullName evidence="2">Histone-lysine N-methyltransferase, H3 lysine-79 specific</fullName>
        <ecNumber evidence="1">2.1.1.360</ecNumber>
    </recommendedName>
    <alternativeName>
        <fullName evidence="4">Histone H3-K79 methyltransferase</fullName>
    </alternativeName>
</protein>
<dbReference type="eggNOG" id="ENOG502S1KF">
    <property type="taxonomic scope" value="Eukaryota"/>
</dbReference>
<organism evidence="8">
    <name type="scientific">Selaginella moellendorffii</name>
    <name type="common">Spikemoss</name>
    <dbReference type="NCBI Taxonomy" id="88036"/>
    <lineage>
        <taxon>Eukaryota</taxon>
        <taxon>Viridiplantae</taxon>
        <taxon>Streptophyta</taxon>
        <taxon>Embryophyta</taxon>
        <taxon>Tracheophyta</taxon>
        <taxon>Lycopodiopsida</taxon>
        <taxon>Selaginellales</taxon>
        <taxon>Selaginellaceae</taxon>
        <taxon>Selaginella</taxon>
    </lineage>
</organism>
<dbReference type="SUPFAM" id="SSF53335">
    <property type="entry name" value="S-adenosyl-L-methionine-dependent methyltransferases"/>
    <property type="match status" value="1"/>
</dbReference>
<name>D8QML4_SELML</name>
<dbReference type="Proteomes" id="UP000001514">
    <property type="component" value="Unassembled WGS sequence"/>
</dbReference>
<dbReference type="InterPro" id="IPR025789">
    <property type="entry name" value="DOT1_dom"/>
</dbReference>
<dbReference type="InParanoid" id="D8QML4"/>
<gene>
    <name evidence="7" type="ORF">SELMODRAFT_402649</name>
</gene>
<dbReference type="Gramene" id="EFJ37956">
    <property type="protein sequence ID" value="EFJ37956"/>
    <property type="gene ID" value="SELMODRAFT_402649"/>
</dbReference>
<evidence type="ECO:0000313" key="8">
    <source>
        <dbReference type="Proteomes" id="UP000001514"/>
    </source>
</evidence>
<evidence type="ECO:0000256" key="5">
    <source>
        <dbReference type="ARBA" id="ARBA00047770"/>
    </source>
</evidence>
<dbReference type="HOGENOM" id="CLU_049254_0_0_1"/>
<dbReference type="EMBL" id="GL377565">
    <property type="protein sequence ID" value="EFJ37956.1"/>
    <property type="molecule type" value="Genomic_DNA"/>
</dbReference>
<keyword evidence="8" id="KW-1185">Reference proteome</keyword>
<dbReference type="CDD" id="cd02440">
    <property type="entry name" value="AdoMet_MTases"/>
    <property type="match status" value="1"/>
</dbReference>
<dbReference type="AlphaFoldDB" id="D8QML4"/>
<dbReference type="KEGG" id="smo:SELMODRAFT_402649"/>
<dbReference type="InterPro" id="IPR030445">
    <property type="entry name" value="H3-K79_meTrfase"/>
</dbReference>
<keyword evidence="3" id="KW-0156">Chromatin regulator</keyword>
<reference evidence="7 8" key="1">
    <citation type="journal article" date="2011" name="Science">
        <title>The Selaginella genome identifies genetic changes associated with the evolution of vascular plants.</title>
        <authorList>
            <person name="Banks J.A."/>
            <person name="Nishiyama T."/>
            <person name="Hasebe M."/>
            <person name="Bowman J.L."/>
            <person name="Gribskov M."/>
            <person name="dePamphilis C."/>
            <person name="Albert V.A."/>
            <person name="Aono N."/>
            <person name="Aoyama T."/>
            <person name="Ambrose B.A."/>
            <person name="Ashton N.W."/>
            <person name="Axtell M.J."/>
            <person name="Barker E."/>
            <person name="Barker M.S."/>
            <person name="Bennetzen J.L."/>
            <person name="Bonawitz N.D."/>
            <person name="Chapple C."/>
            <person name="Cheng C."/>
            <person name="Correa L.G."/>
            <person name="Dacre M."/>
            <person name="DeBarry J."/>
            <person name="Dreyer I."/>
            <person name="Elias M."/>
            <person name="Engstrom E.M."/>
            <person name="Estelle M."/>
            <person name="Feng L."/>
            <person name="Finet C."/>
            <person name="Floyd S.K."/>
            <person name="Frommer W.B."/>
            <person name="Fujita T."/>
            <person name="Gramzow L."/>
            <person name="Gutensohn M."/>
            <person name="Harholt J."/>
            <person name="Hattori M."/>
            <person name="Heyl A."/>
            <person name="Hirai T."/>
            <person name="Hiwatashi Y."/>
            <person name="Ishikawa M."/>
            <person name="Iwata M."/>
            <person name="Karol K.G."/>
            <person name="Koehler B."/>
            <person name="Kolukisaoglu U."/>
            <person name="Kubo M."/>
            <person name="Kurata T."/>
            <person name="Lalonde S."/>
            <person name="Li K."/>
            <person name="Li Y."/>
            <person name="Litt A."/>
            <person name="Lyons E."/>
            <person name="Manning G."/>
            <person name="Maruyama T."/>
            <person name="Michael T.P."/>
            <person name="Mikami K."/>
            <person name="Miyazaki S."/>
            <person name="Morinaga S."/>
            <person name="Murata T."/>
            <person name="Mueller-Roeber B."/>
            <person name="Nelson D.R."/>
            <person name="Obara M."/>
            <person name="Oguri Y."/>
            <person name="Olmstead R.G."/>
            <person name="Onodera N."/>
            <person name="Petersen B.L."/>
            <person name="Pils B."/>
            <person name="Prigge M."/>
            <person name="Rensing S.A."/>
            <person name="Riano-Pachon D.M."/>
            <person name="Roberts A.W."/>
            <person name="Sato Y."/>
            <person name="Scheller H.V."/>
            <person name="Schulz B."/>
            <person name="Schulz C."/>
            <person name="Shakirov E.V."/>
            <person name="Shibagaki N."/>
            <person name="Shinohara N."/>
            <person name="Shippen D.E."/>
            <person name="Soerensen I."/>
            <person name="Sotooka R."/>
            <person name="Sugimoto N."/>
            <person name="Sugita M."/>
            <person name="Sumikawa N."/>
            <person name="Tanurdzic M."/>
            <person name="Theissen G."/>
            <person name="Ulvskov P."/>
            <person name="Wakazuki S."/>
            <person name="Weng J.K."/>
            <person name="Willats W.W."/>
            <person name="Wipf D."/>
            <person name="Wolf P.G."/>
            <person name="Yang L."/>
            <person name="Zimmer A.D."/>
            <person name="Zhu Q."/>
            <person name="Mitros T."/>
            <person name="Hellsten U."/>
            <person name="Loque D."/>
            <person name="Otillar R."/>
            <person name="Salamov A."/>
            <person name="Schmutz J."/>
            <person name="Shapiro H."/>
            <person name="Lindquist E."/>
            <person name="Lucas S."/>
            <person name="Rokhsar D."/>
            <person name="Grigoriev I.V."/>
        </authorList>
    </citation>
    <scope>NUCLEOTIDE SEQUENCE [LARGE SCALE GENOMIC DNA]</scope>
</reference>
<evidence type="ECO:0000256" key="2">
    <source>
        <dbReference type="ARBA" id="ARBA00020987"/>
    </source>
</evidence>